<reference evidence="1" key="2">
    <citation type="journal article" date="2024" name="Environ. Microbiol.">
        <title>Genome analysis and description of Tunturibacter gen. nov. expands the diversity of Terriglobia in tundra soils.</title>
        <authorList>
            <person name="Messyasz A."/>
            <person name="Mannisto M.K."/>
            <person name="Kerkhof L.J."/>
            <person name="Haggblom M.M."/>
        </authorList>
    </citation>
    <scope>NUCLEOTIDE SEQUENCE</scope>
    <source>
        <strain evidence="1">X5P6</strain>
    </source>
</reference>
<evidence type="ECO:0000313" key="1">
    <source>
        <dbReference type="EMBL" id="XCB33534.1"/>
    </source>
</evidence>
<proteinExistence type="predicted"/>
<gene>
    <name evidence="1" type="ORF">RBB77_01235</name>
</gene>
<dbReference type="EMBL" id="CP132942">
    <property type="protein sequence ID" value="XCB33534.1"/>
    <property type="molecule type" value="Genomic_DNA"/>
</dbReference>
<sequence length="157" mass="17237">METTLLVRSLLLVARTAATGLLTPALYATTTEEQAVLAPVQAMFEGMATRNAAAIKEPLLHDGTMVVMRNGTLTQITFEAFADRVQTSGKTHIEERIHDPLIRIDNDVAMVWAPFVFLIDGKVDHCGTDLFNLVRKDGKWLIASLTADVGRKDCPTK</sequence>
<name>A0AAU7ZRB8_9BACT</name>
<reference evidence="1" key="1">
    <citation type="submission" date="2023-08" db="EMBL/GenBank/DDBJ databases">
        <authorList>
            <person name="Messyasz A."/>
            <person name="Mannisto M.K."/>
            <person name="Kerkhof L.J."/>
            <person name="Haggblom M."/>
        </authorList>
    </citation>
    <scope>NUCLEOTIDE SEQUENCE</scope>
    <source>
        <strain evidence="1">X5P6</strain>
    </source>
</reference>
<dbReference type="Pfam" id="PF12893">
    <property type="entry name" value="Lumazine_bd_2"/>
    <property type="match status" value="1"/>
</dbReference>
<dbReference type="RefSeq" id="WP_353064370.1">
    <property type="nucleotide sequence ID" value="NZ_CP132942.1"/>
</dbReference>
<organism evidence="1">
    <name type="scientific">Tunturiibacter psychrotolerans</name>
    <dbReference type="NCBI Taxonomy" id="3069686"/>
    <lineage>
        <taxon>Bacteria</taxon>
        <taxon>Pseudomonadati</taxon>
        <taxon>Acidobacteriota</taxon>
        <taxon>Terriglobia</taxon>
        <taxon>Terriglobales</taxon>
        <taxon>Acidobacteriaceae</taxon>
        <taxon>Tunturiibacter</taxon>
    </lineage>
</organism>
<dbReference type="Gene3D" id="3.10.450.50">
    <property type="match status" value="1"/>
</dbReference>
<protein>
    <submittedName>
        <fullName evidence="1">Nuclear transport factor 2 family protein</fullName>
    </submittedName>
</protein>
<accession>A0AAU7ZRB8</accession>
<dbReference type="InterPro" id="IPR032710">
    <property type="entry name" value="NTF2-like_dom_sf"/>
</dbReference>
<dbReference type="SUPFAM" id="SSF54427">
    <property type="entry name" value="NTF2-like"/>
    <property type="match status" value="1"/>
</dbReference>
<dbReference type="KEGG" id="tpsc:RBB77_01235"/>
<dbReference type="InterPro" id="IPR039437">
    <property type="entry name" value="FrzH/put_lumazine-bd"/>
</dbReference>
<dbReference type="AlphaFoldDB" id="A0AAU7ZRB8"/>